<name>A0AAN5CN94_9BILA</name>
<keyword evidence="2" id="KW-1185">Reference proteome</keyword>
<proteinExistence type="predicted"/>
<dbReference type="Proteomes" id="UP001328107">
    <property type="component" value="Unassembled WGS sequence"/>
</dbReference>
<protein>
    <submittedName>
        <fullName evidence="1">Uncharacterized protein</fullName>
    </submittedName>
</protein>
<comment type="caution">
    <text evidence="1">The sequence shown here is derived from an EMBL/GenBank/DDBJ whole genome shotgun (WGS) entry which is preliminary data.</text>
</comment>
<reference evidence="2" key="1">
    <citation type="submission" date="2022-10" db="EMBL/GenBank/DDBJ databases">
        <title>Genome assembly of Pristionchus species.</title>
        <authorList>
            <person name="Yoshida K."/>
            <person name="Sommer R.J."/>
        </authorList>
    </citation>
    <scope>NUCLEOTIDE SEQUENCE [LARGE SCALE GENOMIC DNA]</scope>
    <source>
        <strain evidence="2">RS5460</strain>
    </source>
</reference>
<dbReference type="AlphaFoldDB" id="A0AAN5CN94"/>
<dbReference type="EMBL" id="BTRK01000004">
    <property type="protein sequence ID" value="GMR47424.1"/>
    <property type="molecule type" value="Genomic_DNA"/>
</dbReference>
<organism evidence="1 2">
    <name type="scientific">Pristionchus mayeri</name>
    <dbReference type="NCBI Taxonomy" id="1317129"/>
    <lineage>
        <taxon>Eukaryota</taxon>
        <taxon>Metazoa</taxon>
        <taxon>Ecdysozoa</taxon>
        <taxon>Nematoda</taxon>
        <taxon>Chromadorea</taxon>
        <taxon>Rhabditida</taxon>
        <taxon>Rhabditina</taxon>
        <taxon>Diplogasteromorpha</taxon>
        <taxon>Diplogasteroidea</taxon>
        <taxon>Neodiplogasteridae</taxon>
        <taxon>Pristionchus</taxon>
    </lineage>
</organism>
<evidence type="ECO:0000313" key="2">
    <source>
        <dbReference type="Proteomes" id="UP001328107"/>
    </source>
</evidence>
<gene>
    <name evidence="1" type="ORF">PMAYCL1PPCAC_17619</name>
</gene>
<evidence type="ECO:0000313" key="1">
    <source>
        <dbReference type="EMBL" id="GMR47424.1"/>
    </source>
</evidence>
<accession>A0AAN5CN94</accession>
<sequence>MHVISSDENSEQSTRSTCSQWAAEMTAFEMLLIVRLFIELAGAAREGGDNLLSSLILSWFADRSSLTCSLKTRSFPRGTLSIGY</sequence>